<dbReference type="eggNOG" id="ENOG5032X8U">
    <property type="taxonomic scope" value="Bacteria"/>
</dbReference>
<protein>
    <recommendedName>
        <fullName evidence="2">DUF6933 domain-containing protein</fullName>
    </recommendedName>
</protein>
<sequence>MKSVLSAPPHKNKEEFMLIFNCTKAAADFFTLTRKGEKVSPLSAPPKKAIDDLGSGNEIISPWQLHVVSVKRRKVLFAMHIMTRYCMLFTGLKKGDVAGFLSLFCERLLNSMGFLAEGIDGCDEFLSRSIFDKFLEKNSEYYFCQRSDNSVLAHLRDAKWLFENQLDHVGYFPNNMEEAAGFDEQANDTPRRSKGHKHHFFPDEEMLISWVNRYSKPGAYSETRLREFFGKKRSERYLKIIAEHAGFEDVYEKMAEFAQMDDGSLEEQAKGPKKDNIIPFPGLGKK</sequence>
<dbReference type="KEGG" id="dps:DP0519"/>
<evidence type="ECO:0000313" key="3">
    <source>
        <dbReference type="EMBL" id="CAG35248.1"/>
    </source>
</evidence>
<dbReference type="HOGENOM" id="CLU_085091_0_0_7"/>
<reference evidence="4" key="1">
    <citation type="journal article" date="2004" name="Environ. Microbiol.">
        <title>The genome of Desulfotalea psychrophila, a sulfate-reducing bacterium from permanently cold Arctic sediments.</title>
        <authorList>
            <person name="Rabus R."/>
            <person name="Ruepp A."/>
            <person name="Frickey T."/>
            <person name="Rattei T."/>
            <person name="Fartmann B."/>
            <person name="Stark M."/>
            <person name="Bauer M."/>
            <person name="Zibat A."/>
            <person name="Lombardot T."/>
            <person name="Becker I."/>
            <person name="Amann J."/>
            <person name="Gellner K."/>
            <person name="Teeling H."/>
            <person name="Leuschner W.D."/>
            <person name="Gloeckner F.-O."/>
            <person name="Lupas A.N."/>
            <person name="Amann R."/>
            <person name="Klenk H.-P."/>
        </authorList>
    </citation>
    <scope>NUCLEOTIDE SEQUENCE [LARGE SCALE GENOMIC DNA]</scope>
    <source>
        <strain evidence="4">DSM 12343 / LSv54</strain>
    </source>
</reference>
<dbReference type="Pfam" id="PF22016">
    <property type="entry name" value="DUF6933"/>
    <property type="match status" value="1"/>
</dbReference>
<keyword evidence="4" id="KW-1185">Reference proteome</keyword>
<organism evidence="3 4">
    <name type="scientific">Desulfotalea psychrophila (strain LSv54 / DSM 12343)</name>
    <dbReference type="NCBI Taxonomy" id="177439"/>
    <lineage>
        <taxon>Bacteria</taxon>
        <taxon>Pseudomonadati</taxon>
        <taxon>Thermodesulfobacteriota</taxon>
        <taxon>Desulfobulbia</taxon>
        <taxon>Desulfobulbales</taxon>
        <taxon>Desulfocapsaceae</taxon>
        <taxon>Desulfotalea</taxon>
    </lineage>
</organism>
<dbReference type="AlphaFoldDB" id="Q6AQX6"/>
<proteinExistence type="predicted"/>
<dbReference type="Proteomes" id="UP000000602">
    <property type="component" value="Chromosome"/>
</dbReference>
<dbReference type="InterPro" id="IPR053864">
    <property type="entry name" value="DUF6933"/>
</dbReference>
<feature type="domain" description="DUF6933" evidence="2">
    <location>
        <begin position="19"/>
        <end position="205"/>
    </location>
</feature>
<dbReference type="STRING" id="177439.DP0519"/>
<name>Q6AQX6_DESPS</name>
<feature type="region of interest" description="Disordered" evidence="1">
    <location>
        <begin position="262"/>
        <end position="286"/>
    </location>
</feature>
<evidence type="ECO:0000259" key="2">
    <source>
        <dbReference type="Pfam" id="PF22016"/>
    </source>
</evidence>
<dbReference type="EMBL" id="CR522870">
    <property type="protein sequence ID" value="CAG35248.1"/>
    <property type="molecule type" value="Genomic_DNA"/>
</dbReference>
<feature type="compositionally biased region" description="Basic and acidic residues" evidence="1">
    <location>
        <begin position="267"/>
        <end position="276"/>
    </location>
</feature>
<gene>
    <name evidence="3" type="ordered locus">DP0519</name>
</gene>
<evidence type="ECO:0000256" key="1">
    <source>
        <dbReference type="SAM" id="MobiDB-lite"/>
    </source>
</evidence>
<evidence type="ECO:0000313" key="4">
    <source>
        <dbReference type="Proteomes" id="UP000000602"/>
    </source>
</evidence>
<accession>Q6AQX6</accession>